<dbReference type="Pfam" id="PF12697">
    <property type="entry name" value="Abhydrolase_6"/>
    <property type="match status" value="1"/>
</dbReference>
<keyword evidence="3" id="KW-1185">Reference proteome</keyword>
<dbReference type="Proteomes" id="UP000249688">
    <property type="component" value="Unassembled WGS sequence"/>
</dbReference>
<dbReference type="GO" id="GO:0006654">
    <property type="term" value="P:phosphatidic acid biosynthetic process"/>
    <property type="evidence" value="ECO:0007669"/>
    <property type="project" value="TreeGrafter"/>
</dbReference>
<sequence length="258" mass="26842">MAGAAPGYAPAPPMLLLHGAAAGAWVWEQGFSDRLNELGFTTASFTFRRIGRGGGPAGLEDFLAETRAALAALRAALGQPALLVAHSLGGLVAQRLLGEPSVTGAALLAPVPPGGLWWSNMRLAFTDPYLWGDVARMSGPIGKAPMGELAAGLFGGLTPEQAAPFLLHLGGESRTALLEAQGPQPVSPHVLHRKPVLVLGGERDRLIAADALARCAAWHGTVPQFMPGTGHLMMLDASWPEVADRIATWARGLPEPAP</sequence>
<dbReference type="AlphaFoldDB" id="A0A2W7JF07"/>
<dbReference type="EMBL" id="QKYU01000002">
    <property type="protein sequence ID" value="PZW50328.1"/>
    <property type="molecule type" value="Genomic_DNA"/>
</dbReference>
<dbReference type="Gene3D" id="3.40.50.1820">
    <property type="entry name" value="alpha/beta hydrolase"/>
    <property type="match status" value="1"/>
</dbReference>
<accession>A0A2W7JF07</accession>
<comment type="caution">
    <text evidence="2">The sequence shown here is derived from an EMBL/GenBank/DDBJ whole genome shotgun (WGS) entry which is preliminary data.</text>
</comment>
<proteinExistence type="predicted"/>
<name>A0A2W7JF07_9PROT</name>
<dbReference type="GO" id="GO:0042171">
    <property type="term" value="F:lysophosphatidic acid acyltransferase activity"/>
    <property type="evidence" value="ECO:0007669"/>
    <property type="project" value="TreeGrafter"/>
</dbReference>
<dbReference type="GO" id="GO:0055088">
    <property type="term" value="P:lipid homeostasis"/>
    <property type="evidence" value="ECO:0007669"/>
    <property type="project" value="TreeGrafter"/>
</dbReference>
<dbReference type="PANTHER" id="PTHR42886:SF42">
    <property type="entry name" value="ALPHA_BETA-HYDROLASES SUPERFAMILY PROTEIN"/>
    <property type="match status" value="1"/>
</dbReference>
<protein>
    <submittedName>
        <fullName evidence="2">Alpha-beta hydrolase superfamily lysophospholipase</fullName>
    </submittedName>
</protein>
<dbReference type="PANTHER" id="PTHR42886">
    <property type="entry name" value="RE40534P-RELATED"/>
    <property type="match status" value="1"/>
</dbReference>
<gene>
    <name evidence="2" type="ORF">C8P66_10216</name>
</gene>
<dbReference type="InterPro" id="IPR000073">
    <property type="entry name" value="AB_hydrolase_1"/>
</dbReference>
<evidence type="ECO:0000259" key="1">
    <source>
        <dbReference type="Pfam" id="PF12697"/>
    </source>
</evidence>
<feature type="domain" description="AB hydrolase-1" evidence="1">
    <location>
        <begin position="15"/>
        <end position="244"/>
    </location>
</feature>
<evidence type="ECO:0000313" key="3">
    <source>
        <dbReference type="Proteomes" id="UP000249688"/>
    </source>
</evidence>
<dbReference type="SUPFAM" id="SSF53474">
    <property type="entry name" value="alpha/beta-Hydrolases"/>
    <property type="match status" value="1"/>
</dbReference>
<dbReference type="GO" id="GO:0052689">
    <property type="term" value="F:carboxylic ester hydrolase activity"/>
    <property type="evidence" value="ECO:0007669"/>
    <property type="project" value="TreeGrafter"/>
</dbReference>
<dbReference type="InterPro" id="IPR029058">
    <property type="entry name" value="AB_hydrolase_fold"/>
</dbReference>
<reference evidence="2 3" key="1">
    <citation type="submission" date="2018-06" db="EMBL/GenBank/DDBJ databases">
        <title>Genomic Encyclopedia of Archaeal and Bacterial Type Strains, Phase II (KMG-II): from individual species to whole genera.</title>
        <authorList>
            <person name="Goeker M."/>
        </authorList>
    </citation>
    <scope>NUCLEOTIDE SEQUENCE [LARGE SCALE GENOMIC DNA]</scope>
    <source>
        <strain evidence="2 3">DSM 24525</strain>
    </source>
</reference>
<organism evidence="2 3">
    <name type="scientific">Humitalea rosea</name>
    <dbReference type="NCBI Taxonomy" id="990373"/>
    <lineage>
        <taxon>Bacteria</taxon>
        <taxon>Pseudomonadati</taxon>
        <taxon>Pseudomonadota</taxon>
        <taxon>Alphaproteobacteria</taxon>
        <taxon>Acetobacterales</taxon>
        <taxon>Roseomonadaceae</taxon>
        <taxon>Humitalea</taxon>
    </lineage>
</organism>
<evidence type="ECO:0000313" key="2">
    <source>
        <dbReference type="EMBL" id="PZW50328.1"/>
    </source>
</evidence>
<keyword evidence="2" id="KW-0378">Hydrolase</keyword>